<protein>
    <submittedName>
        <fullName evidence="2">Uncharacterized protein</fullName>
    </submittedName>
</protein>
<evidence type="ECO:0000313" key="2">
    <source>
        <dbReference type="EMBL" id="AXV10076.1"/>
    </source>
</evidence>
<evidence type="ECO:0000313" key="3">
    <source>
        <dbReference type="Proteomes" id="UP000264006"/>
    </source>
</evidence>
<dbReference type="KEGG" id="euz:DVS28_b0306"/>
<sequence length="322" mass="33392">MLQPRDGDTPVDFSGTKPVPPSIRVTTEDIHAVAAAYGIDLDEATATALQQALPPFPPQSPPAAAAAKSTPSSLAATHLRSAIASQSNTVGGFLGGLLGAMVGGVAGILAGPAGVAAGAVAGASAGYTIGSHLPMPISEPERVISAVEHGSEHGCCVDLQKQTYPVGWIPWIGDLKSWRTYDPTTVPGVGVLVGARVATNGTRYLVGRNLMTKQEEVLTNRDPNGHYSWVFHPSQAIIYTWNSGPALSNGTYIRHSQLGGGKPVACAGEWTLADDGGIGLMIASINDRSGHYKPDGGKCMGPVLDKLRCINIDPDSIKVTTR</sequence>
<dbReference type="EMBL" id="CP031166">
    <property type="protein sequence ID" value="AXV10076.1"/>
    <property type="molecule type" value="Genomic_DNA"/>
</dbReference>
<proteinExistence type="predicted"/>
<keyword evidence="2" id="KW-0614">Plasmid</keyword>
<keyword evidence="3" id="KW-1185">Reference proteome</keyword>
<geneLocation type="plasmid" evidence="3">
    <name>pedy32-46i</name>
</geneLocation>
<dbReference type="Proteomes" id="UP000264006">
    <property type="component" value="Plasmid pEDY32-46I"/>
</dbReference>
<dbReference type="AlphaFoldDB" id="A0A346Y6H9"/>
<feature type="region of interest" description="Disordered" evidence="1">
    <location>
        <begin position="1"/>
        <end position="22"/>
    </location>
</feature>
<evidence type="ECO:0000256" key="1">
    <source>
        <dbReference type="SAM" id="MobiDB-lite"/>
    </source>
</evidence>
<organism evidence="2 3">
    <name type="scientific">Euzebya pacifica</name>
    <dbReference type="NCBI Taxonomy" id="1608957"/>
    <lineage>
        <taxon>Bacteria</taxon>
        <taxon>Bacillati</taxon>
        <taxon>Actinomycetota</taxon>
        <taxon>Nitriliruptoria</taxon>
        <taxon>Euzebyales</taxon>
    </lineage>
</organism>
<reference evidence="2 3" key="1">
    <citation type="submission" date="2018-09" db="EMBL/GenBank/DDBJ databases">
        <title>Complete genome sequence of Euzebya sp. DY32-46 isolated from seawater of Pacific Ocean.</title>
        <authorList>
            <person name="Xu L."/>
            <person name="Wu Y.-H."/>
            <person name="Xu X.-W."/>
        </authorList>
    </citation>
    <scope>NUCLEOTIDE SEQUENCE [LARGE SCALE GENOMIC DNA]</scope>
    <source>
        <strain evidence="2 3">DY32-46</strain>
        <plasmid evidence="3">pedy32-46i</plasmid>
    </source>
</reference>
<accession>A0A346Y6H9</accession>
<gene>
    <name evidence="2" type="ORF">DVS28_b0306</name>
</gene>
<name>A0A346Y6H9_9ACTN</name>